<name>A0A077EFR2_9FLAO</name>
<evidence type="ECO:0000259" key="1">
    <source>
        <dbReference type="Pfam" id="PF21956"/>
    </source>
</evidence>
<dbReference type="AlphaFoldDB" id="A0A077EFR2"/>
<gene>
    <name evidence="2" type="ORF">BD94_1628</name>
</gene>
<reference evidence="2" key="1">
    <citation type="journal article" date="2013" name="Lancet">
        <title>First case of E anophelis outbreak in an intensive-care unit.</title>
        <authorList>
            <person name="Teo J."/>
            <person name="Tan S.Y."/>
            <person name="Tay M."/>
            <person name="Ding Y."/>
            <person name="Kjelleberg S."/>
            <person name="Givskov M."/>
            <person name="Lin R.T."/>
            <person name="Yang L."/>
        </authorList>
    </citation>
    <scope>NUCLEOTIDE SEQUENCE [LARGE SCALE GENOMIC DNA]</scope>
    <source>
        <strain evidence="2">NUHP1</strain>
    </source>
</reference>
<dbReference type="EMBL" id="CP007547">
    <property type="protein sequence ID" value="AIL45403.1"/>
    <property type="molecule type" value="Genomic_DNA"/>
</dbReference>
<feature type="domain" description="DUF6922" evidence="1">
    <location>
        <begin position="13"/>
        <end position="64"/>
    </location>
</feature>
<sequence length="105" mass="12794">MKKLRNSSQKPNLHPKFFWDTDIDKLDWQKAYLAVIARIIERGGQDEIDEIVYFYGYKKVIKAIRDEIHFLPDYAIDDALKFFPELEKEKMHCYLNRKDKPYHWI</sequence>
<evidence type="ECO:0000313" key="2">
    <source>
        <dbReference type="EMBL" id="AIL45403.1"/>
    </source>
</evidence>
<dbReference type="Proteomes" id="UP000028933">
    <property type="component" value="Chromosome"/>
</dbReference>
<proteinExistence type="predicted"/>
<accession>A0A077EFR2</accession>
<dbReference type="Pfam" id="PF21956">
    <property type="entry name" value="DUF6922"/>
    <property type="match status" value="1"/>
</dbReference>
<dbReference type="KEGG" id="eao:BD94_1628"/>
<organism evidence="2 3">
    <name type="scientific">Elizabethkingia anophelis NUHP1</name>
    <dbReference type="NCBI Taxonomy" id="1338011"/>
    <lineage>
        <taxon>Bacteria</taxon>
        <taxon>Pseudomonadati</taxon>
        <taxon>Bacteroidota</taxon>
        <taxon>Flavobacteriia</taxon>
        <taxon>Flavobacteriales</taxon>
        <taxon>Weeksellaceae</taxon>
        <taxon>Elizabethkingia</taxon>
    </lineage>
</organism>
<dbReference type="HOGENOM" id="CLU_153917_0_0_10"/>
<evidence type="ECO:0000313" key="3">
    <source>
        <dbReference type="Proteomes" id="UP000028933"/>
    </source>
</evidence>
<reference evidence="2" key="2">
    <citation type="journal article" date="2015" name="Genome Biol. Evol.">
        <title>Complete Genome Sequence and Transcriptomic Analysis of the Novel Pathogen Elizabethkingia anophelis in Response to Oxidative Stress.</title>
        <authorList>
            <person name="Li Y."/>
            <person name="Liu Y."/>
            <person name="Chew S.C."/>
            <person name="Tay M."/>
            <person name="Salido M.M."/>
            <person name="Teo J."/>
            <person name="Lauro F.M."/>
            <person name="Givskov M."/>
            <person name="Yang L."/>
        </authorList>
    </citation>
    <scope>NUCLEOTIDE SEQUENCE</scope>
    <source>
        <strain evidence="2">NUHP1</strain>
    </source>
</reference>
<dbReference type="STRING" id="1338011.BD94_1628"/>
<protein>
    <recommendedName>
        <fullName evidence="1">DUF6922 domain-containing protein</fullName>
    </recommendedName>
</protein>
<dbReference type="eggNOG" id="COG3093">
    <property type="taxonomic scope" value="Bacteria"/>
</dbReference>
<dbReference type="RefSeq" id="WP_024566216.1">
    <property type="nucleotide sequence ID" value="NZ_CP007547.1"/>
</dbReference>
<dbReference type="InterPro" id="IPR053830">
    <property type="entry name" value="DUF6922"/>
</dbReference>